<keyword evidence="6 9" id="KW-0238">DNA-binding</keyword>
<dbReference type="InterPro" id="IPR018525">
    <property type="entry name" value="MCM_CS"/>
</dbReference>
<dbReference type="GO" id="GO:0006260">
    <property type="term" value="P:DNA replication"/>
    <property type="evidence" value="ECO:0007669"/>
    <property type="project" value="InterPro"/>
</dbReference>
<comment type="caution">
    <text evidence="12">The sequence shown here is derived from an EMBL/GenBank/DDBJ whole genome shotgun (WGS) entry which is preliminary data.</text>
</comment>
<dbReference type="GO" id="GO:0042555">
    <property type="term" value="C:MCM complex"/>
    <property type="evidence" value="ECO:0007669"/>
    <property type="project" value="TreeGrafter"/>
</dbReference>
<evidence type="ECO:0000256" key="2">
    <source>
        <dbReference type="ARBA" id="ARBA00008010"/>
    </source>
</evidence>
<dbReference type="InterPro" id="IPR056875">
    <property type="entry name" value="MCM8/REC_WHD"/>
</dbReference>
<organism evidence="12 13">
    <name type="scientific">Polysphondylium violaceum</name>
    <dbReference type="NCBI Taxonomy" id="133409"/>
    <lineage>
        <taxon>Eukaryota</taxon>
        <taxon>Amoebozoa</taxon>
        <taxon>Evosea</taxon>
        <taxon>Eumycetozoa</taxon>
        <taxon>Dictyostelia</taxon>
        <taxon>Dictyosteliales</taxon>
        <taxon>Dictyosteliaceae</taxon>
        <taxon>Polysphondylium</taxon>
    </lineage>
</organism>
<keyword evidence="13" id="KW-1185">Reference proteome</keyword>
<evidence type="ECO:0000256" key="1">
    <source>
        <dbReference type="ARBA" id="ARBA00004123"/>
    </source>
</evidence>
<dbReference type="PROSITE" id="PS00847">
    <property type="entry name" value="MCM_1"/>
    <property type="match status" value="1"/>
</dbReference>
<dbReference type="OrthoDB" id="422555at2759"/>
<feature type="domain" description="MCM C-terminal AAA(+) ATPase" evidence="11">
    <location>
        <begin position="343"/>
        <end position="553"/>
    </location>
</feature>
<dbReference type="SMART" id="SM00382">
    <property type="entry name" value="AAA"/>
    <property type="match status" value="1"/>
</dbReference>
<evidence type="ECO:0000256" key="7">
    <source>
        <dbReference type="ARBA" id="ARBA00023242"/>
    </source>
</evidence>
<dbReference type="AlphaFoldDB" id="A0A8J4PYY6"/>
<dbReference type="Pfam" id="PF25051">
    <property type="entry name" value="WHD_MCM8"/>
    <property type="match status" value="1"/>
</dbReference>
<dbReference type="SMART" id="SM00350">
    <property type="entry name" value="MCM"/>
    <property type="match status" value="1"/>
</dbReference>
<dbReference type="InterPro" id="IPR001208">
    <property type="entry name" value="MCM_dom"/>
</dbReference>
<dbReference type="SUPFAM" id="SSF52540">
    <property type="entry name" value="P-loop containing nucleoside triphosphate hydrolases"/>
    <property type="match status" value="1"/>
</dbReference>
<gene>
    <name evidence="12" type="ORF">CYY_006803</name>
</gene>
<dbReference type="Pfam" id="PF17207">
    <property type="entry name" value="MCM_OB"/>
    <property type="match status" value="1"/>
</dbReference>
<evidence type="ECO:0000256" key="9">
    <source>
        <dbReference type="RuleBase" id="RU004070"/>
    </source>
</evidence>
<evidence type="ECO:0000256" key="3">
    <source>
        <dbReference type="ARBA" id="ARBA00012551"/>
    </source>
</evidence>
<name>A0A8J4PYY6_9MYCE</name>
<dbReference type="Gene3D" id="2.20.28.10">
    <property type="match status" value="1"/>
</dbReference>
<evidence type="ECO:0000256" key="4">
    <source>
        <dbReference type="ARBA" id="ARBA00022741"/>
    </source>
</evidence>
<dbReference type="GO" id="GO:0006310">
    <property type="term" value="P:DNA recombination"/>
    <property type="evidence" value="ECO:0007669"/>
    <property type="project" value="UniProtKB-ARBA"/>
</dbReference>
<dbReference type="GO" id="GO:0003697">
    <property type="term" value="F:single-stranded DNA binding"/>
    <property type="evidence" value="ECO:0007669"/>
    <property type="project" value="TreeGrafter"/>
</dbReference>
<dbReference type="SUPFAM" id="SSF50249">
    <property type="entry name" value="Nucleic acid-binding proteins"/>
    <property type="match status" value="1"/>
</dbReference>
<dbReference type="InterPro" id="IPR031327">
    <property type="entry name" value="MCM"/>
</dbReference>
<evidence type="ECO:0000256" key="6">
    <source>
        <dbReference type="ARBA" id="ARBA00023125"/>
    </source>
</evidence>
<dbReference type="InterPro" id="IPR041562">
    <property type="entry name" value="MCM_lid"/>
</dbReference>
<dbReference type="InterPro" id="IPR027417">
    <property type="entry name" value="P-loop_NTPase"/>
</dbReference>
<proteinExistence type="inferred from homology"/>
<comment type="similarity">
    <text evidence="2 9">Belongs to the MCM family.</text>
</comment>
<dbReference type="Gene3D" id="2.40.50.140">
    <property type="entry name" value="Nucleic acid-binding proteins"/>
    <property type="match status" value="1"/>
</dbReference>
<dbReference type="Pfam" id="PF17855">
    <property type="entry name" value="MCM_lid"/>
    <property type="match status" value="1"/>
</dbReference>
<keyword evidence="5 9" id="KW-0067">ATP-binding</keyword>
<dbReference type="GO" id="GO:0005524">
    <property type="term" value="F:ATP binding"/>
    <property type="evidence" value="ECO:0007669"/>
    <property type="project" value="UniProtKB-KW"/>
</dbReference>
<dbReference type="GO" id="GO:0005634">
    <property type="term" value="C:nucleus"/>
    <property type="evidence" value="ECO:0007669"/>
    <property type="project" value="UniProtKB-SubCell"/>
</dbReference>
<evidence type="ECO:0000256" key="8">
    <source>
        <dbReference type="ARBA" id="ARBA00042306"/>
    </source>
</evidence>
<keyword evidence="4 9" id="KW-0547">Nucleotide-binding</keyword>
<dbReference type="PRINTS" id="PR01657">
    <property type="entry name" value="MCMFAMILY"/>
</dbReference>
<dbReference type="PANTHER" id="PTHR11630">
    <property type="entry name" value="DNA REPLICATION LICENSING FACTOR MCM FAMILY MEMBER"/>
    <property type="match status" value="1"/>
</dbReference>
<comment type="subcellular location">
    <subcellularLocation>
        <location evidence="1">Nucleus</location>
    </subcellularLocation>
</comment>
<dbReference type="EMBL" id="AJWJ01000330">
    <property type="protein sequence ID" value="KAF2071876.1"/>
    <property type="molecule type" value="Genomic_DNA"/>
</dbReference>
<evidence type="ECO:0000313" key="12">
    <source>
        <dbReference type="EMBL" id="KAF2071876.1"/>
    </source>
</evidence>
<dbReference type="InterPro" id="IPR033762">
    <property type="entry name" value="MCM_OB"/>
</dbReference>
<evidence type="ECO:0000256" key="5">
    <source>
        <dbReference type="ARBA" id="ARBA00022840"/>
    </source>
</evidence>
<protein>
    <recommendedName>
        <fullName evidence="3">DNA helicase</fullName>
        <ecNumber evidence="3">3.6.4.12</ecNumber>
    </recommendedName>
    <alternativeName>
        <fullName evidence="8">Minichromosome maintenance 8</fullName>
    </alternativeName>
</protein>
<dbReference type="EC" id="3.6.4.12" evidence="3"/>
<dbReference type="Pfam" id="PF00493">
    <property type="entry name" value="MCM"/>
    <property type="match status" value="1"/>
</dbReference>
<evidence type="ECO:0000256" key="10">
    <source>
        <dbReference type="SAM" id="MobiDB-lite"/>
    </source>
</evidence>
<keyword evidence="7" id="KW-0539">Nucleus</keyword>
<feature type="compositionally biased region" description="Polar residues" evidence="10">
    <location>
        <begin position="571"/>
        <end position="587"/>
    </location>
</feature>
<dbReference type="GO" id="GO:0017116">
    <property type="term" value="F:single-stranded DNA helicase activity"/>
    <property type="evidence" value="ECO:0007669"/>
    <property type="project" value="TreeGrafter"/>
</dbReference>
<dbReference type="InterPro" id="IPR012340">
    <property type="entry name" value="NA-bd_OB-fold"/>
</dbReference>
<reference evidence="12" key="1">
    <citation type="submission" date="2020-01" db="EMBL/GenBank/DDBJ databases">
        <title>Development of genomics and gene disruption for Polysphondylium violaceum indicates a role for the polyketide synthase stlB in stalk morphogenesis.</title>
        <authorList>
            <person name="Narita B."/>
            <person name="Kawabe Y."/>
            <person name="Kin K."/>
            <person name="Saito T."/>
            <person name="Gibbs R."/>
            <person name="Kuspa A."/>
            <person name="Muzny D."/>
            <person name="Queller D."/>
            <person name="Richards S."/>
            <person name="Strassman J."/>
            <person name="Sucgang R."/>
            <person name="Worley K."/>
            <person name="Schaap P."/>
        </authorList>
    </citation>
    <scope>NUCLEOTIDE SEQUENCE</scope>
    <source>
        <strain evidence="12">QSvi11</strain>
    </source>
</reference>
<evidence type="ECO:0000259" key="11">
    <source>
        <dbReference type="PROSITE" id="PS50051"/>
    </source>
</evidence>
<dbReference type="Proteomes" id="UP000695562">
    <property type="component" value="Unassembled WGS sequence"/>
</dbReference>
<dbReference type="PANTHER" id="PTHR11630:SF47">
    <property type="entry name" value="DNA HELICASE MCM8"/>
    <property type="match status" value="1"/>
</dbReference>
<dbReference type="PROSITE" id="PS50051">
    <property type="entry name" value="MCM_2"/>
    <property type="match status" value="1"/>
</dbReference>
<feature type="region of interest" description="Disordered" evidence="10">
    <location>
        <begin position="556"/>
        <end position="587"/>
    </location>
</feature>
<dbReference type="InterPro" id="IPR003593">
    <property type="entry name" value="AAA+_ATPase"/>
</dbReference>
<accession>A0A8J4PYY6</accession>
<dbReference type="Gene3D" id="3.40.50.300">
    <property type="entry name" value="P-loop containing nucleotide triphosphate hydrolases"/>
    <property type="match status" value="1"/>
</dbReference>
<sequence>MKHIEEQSQKLKIDEDIVIPKVDEFVGWPLYFPLKTISELSVELNPSNIKTQDELLDELNQKRYNFIKLAYPYFVVVCKGGLHEPDENNTIPLDYITLQSKIFKKQDNFEQMIKNEPELVLDCIGVILFQLLYKNVESPFLPKKKINIRLFNYEPLTSYKKIKANLIGKFVSIKGTVIRRSPVRPMVTDMQFICLKCSQPTYKYFNQGLVEIPSFCSYKGCTGSKFEPDRTNSHCIDWQKIRLQEIVDQRDSYGGIPKTIDCEFSDDLVELVSPGDSVTVSGIVKKLPIIDRQAHQQGLFEIVVEVNSVSTSKQARAVGKAQQDVFSIKDMYAIREIATQPNLFKLITNSICPSIYGHEMVKAGLALVLFGGNTKRCQPNAQQKKKISTRPDAHVLIVGDPGMGKSQMLNAIHDLAPRGVYVSGGVSTSSGLTVSVLRDSTGEFYLEAGALVLADRGICCIDEFDKMPNEHCALLETMEQQSVSVAKAGIVCNLPARTSVIAAANPVGGHYNRAKSVAENVKMSSPLLSRFDLIFILIDKPDSGMDKLISDHIIEMHSDNSKKRKKPVPTPQTHNNTQPNSTNDSTQGIPLQQRLIMKQGELDLLPQNLLRKYISYAKKYVSPVLTMEASKVIQDFYLKLRDESSSDSMPVTTRQLESLIRLSEARAKLELRETVTENDAKDIIEIIKQSLYDVYQDDKGTIDFRKTTGKVSVAKTVFSMITKESSKQNKNEFTRNELLQLFQQYKFPVDKFDEQISTLNNQGMILKIAGGKYRVMVN</sequence>
<dbReference type="CDD" id="cd22247">
    <property type="entry name" value="MCM8_WHD"/>
    <property type="match status" value="1"/>
</dbReference>
<evidence type="ECO:0000313" key="13">
    <source>
        <dbReference type="Proteomes" id="UP000695562"/>
    </source>
</evidence>